<dbReference type="AlphaFoldDB" id="A0A8C6N961"/>
<feature type="compositionally biased region" description="Low complexity" evidence="1">
    <location>
        <begin position="83"/>
        <end position="94"/>
    </location>
</feature>
<dbReference type="Ensembl" id="ENSMUNT00000007752.2">
    <property type="protein sequence ID" value="ENSMUNP00000006694.2"/>
    <property type="gene ID" value="ENSMUNG00000005373.2"/>
</dbReference>
<dbReference type="PANTHER" id="PTHR34763">
    <property type="entry name" value="PROTEIN FAM104A"/>
    <property type="match status" value="1"/>
</dbReference>
<dbReference type="PANTHER" id="PTHR34763:SF1">
    <property type="entry name" value="PROTEIN FAM104A"/>
    <property type="match status" value="1"/>
</dbReference>
<dbReference type="Pfam" id="PF15434">
    <property type="entry name" value="FAM104"/>
    <property type="match status" value="1"/>
</dbReference>
<feature type="region of interest" description="Disordered" evidence="1">
    <location>
        <begin position="44"/>
        <end position="104"/>
    </location>
</feature>
<sequence length="172" mass="19121">MLWEDGKSIGYGEGFVFCEVFSVKASFPRGKYCCNLTSDAVRTERLSSPRKRKRNGSEGDDDIPQRKYNTRSAVLRDSWDPESSSSDSSSCSSSGINSPERACSAETSLHPIIAESSPVSSESFQEQSAISQGPYIQINRILKEAHFHSLQSRGRLLHETTAPRLLRRDSTI</sequence>
<protein>
    <submittedName>
        <fullName evidence="2">Uncharacterized protein</fullName>
    </submittedName>
</protein>
<evidence type="ECO:0000313" key="2">
    <source>
        <dbReference type="Ensembl" id="ENSMUNP00000006694.2"/>
    </source>
</evidence>
<name>A0A8C6N961_MELUD</name>
<evidence type="ECO:0000256" key="1">
    <source>
        <dbReference type="SAM" id="MobiDB-lite"/>
    </source>
</evidence>
<reference evidence="2" key="3">
    <citation type="submission" date="2025-09" db="UniProtKB">
        <authorList>
            <consortium name="Ensembl"/>
        </authorList>
    </citation>
    <scope>IDENTIFICATION</scope>
</reference>
<organism evidence="2 3">
    <name type="scientific">Melopsittacus undulatus</name>
    <name type="common">Budgerigar</name>
    <name type="synonym">Psittacus undulatus</name>
    <dbReference type="NCBI Taxonomy" id="13146"/>
    <lineage>
        <taxon>Eukaryota</taxon>
        <taxon>Metazoa</taxon>
        <taxon>Chordata</taxon>
        <taxon>Craniata</taxon>
        <taxon>Vertebrata</taxon>
        <taxon>Euteleostomi</taxon>
        <taxon>Archelosauria</taxon>
        <taxon>Archosauria</taxon>
        <taxon>Dinosauria</taxon>
        <taxon>Saurischia</taxon>
        <taxon>Theropoda</taxon>
        <taxon>Coelurosauria</taxon>
        <taxon>Aves</taxon>
        <taxon>Neognathae</taxon>
        <taxon>Neoaves</taxon>
        <taxon>Telluraves</taxon>
        <taxon>Australaves</taxon>
        <taxon>Psittaciformes</taxon>
        <taxon>Psittaculidae</taxon>
        <taxon>Melopsittacus</taxon>
    </lineage>
</organism>
<dbReference type="InterPro" id="IPR029222">
    <property type="entry name" value="VCF1/2-like"/>
</dbReference>
<dbReference type="Proteomes" id="UP000694405">
    <property type="component" value="Chromosome 11"/>
</dbReference>
<evidence type="ECO:0000313" key="3">
    <source>
        <dbReference type="Proteomes" id="UP000694405"/>
    </source>
</evidence>
<proteinExistence type="predicted"/>
<reference evidence="2" key="2">
    <citation type="submission" date="2025-08" db="UniProtKB">
        <authorList>
            <consortium name="Ensembl"/>
        </authorList>
    </citation>
    <scope>IDENTIFICATION</scope>
</reference>
<accession>A0A8C6N961</accession>
<reference evidence="2" key="1">
    <citation type="submission" date="2020-03" db="EMBL/GenBank/DDBJ databases">
        <title>Melopsittacus undulatus (budgerigar) genome, bMelUnd1, maternal haplotype with Z.</title>
        <authorList>
            <person name="Gedman G."/>
            <person name="Mountcastle J."/>
            <person name="Haase B."/>
            <person name="Formenti G."/>
            <person name="Wright T."/>
            <person name="Apodaca J."/>
            <person name="Pelan S."/>
            <person name="Chow W."/>
            <person name="Rhie A."/>
            <person name="Howe K."/>
            <person name="Fedrigo O."/>
            <person name="Jarvis E.D."/>
        </authorList>
    </citation>
    <scope>NUCLEOTIDE SEQUENCE [LARGE SCALE GENOMIC DNA]</scope>
</reference>
<keyword evidence="3" id="KW-1185">Reference proteome</keyword>
<accession>A0A8V5G5I5</accession>